<feature type="region of interest" description="Disordered" evidence="2">
    <location>
        <begin position="556"/>
        <end position="582"/>
    </location>
</feature>
<feature type="coiled-coil region" evidence="1">
    <location>
        <begin position="129"/>
        <end position="329"/>
    </location>
</feature>
<dbReference type="OrthoDB" id="8868836at2759"/>
<evidence type="ECO:0000313" key="5">
    <source>
        <dbReference type="RefSeq" id="XP_022103497.1"/>
    </source>
</evidence>
<evidence type="ECO:0000259" key="3">
    <source>
        <dbReference type="PROSITE" id="PS50209"/>
    </source>
</evidence>
<feature type="region of interest" description="Disordered" evidence="2">
    <location>
        <begin position="450"/>
        <end position="477"/>
    </location>
</feature>
<feature type="compositionally biased region" description="Polar residues" evidence="2">
    <location>
        <begin position="665"/>
        <end position="674"/>
    </location>
</feature>
<evidence type="ECO:0000313" key="4">
    <source>
        <dbReference type="Proteomes" id="UP000694845"/>
    </source>
</evidence>
<organism evidence="4 5">
    <name type="scientific">Acanthaster planci</name>
    <name type="common">Crown-of-thorns starfish</name>
    <dbReference type="NCBI Taxonomy" id="133434"/>
    <lineage>
        <taxon>Eukaryota</taxon>
        <taxon>Metazoa</taxon>
        <taxon>Echinodermata</taxon>
        <taxon>Eleutherozoa</taxon>
        <taxon>Asterozoa</taxon>
        <taxon>Asteroidea</taxon>
        <taxon>Valvatacea</taxon>
        <taxon>Valvatida</taxon>
        <taxon>Acanthasteridae</taxon>
        <taxon>Acanthaster</taxon>
    </lineage>
</organism>
<feature type="compositionally biased region" description="Low complexity" evidence="2">
    <location>
        <begin position="647"/>
        <end position="657"/>
    </location>
</feature>
<proteinExistence type="predicted"/>
<dbReference type="GeneID" id="110986155"/>
<keyword evidence="1" id="KW-0175">Coiled coil</keyword>
<gene>
    <name evidence="5" type="primary">LOC110986155</name>
</gene>
<evidence type="ECO:0000256" key="1">
    <source>
        <dbReference type="SAM" id="Coils"/>
    </source>
</evidence>
<dbReference type="RefSeq" id="XP_022103497.1">
    <property type="nucleotide sequence ID" value="XM_022247805.1"/>
</dbReference>
<feature type="compositionally biased region" description="Acidic residues" evidence="2">
    <location>
        <begin position="556"/>
        <end position="573"/>
    </location>
</feature>
<dbReference type="InterPro" id="IPR011029">
    <property type="entry name" value="DEATH-like_dom_sf"/>
</dbReference>
<protein>
    <submittedName>
        <fullName evidence="5">Caspase recruitment domain-containing protein 11-like</fullName>
    </submittedName>
</protein>
<feature type="region of interest" description="Disordered" evidence="2">
    <location>
        <begin position="595"/>
        <end position="674"/>
    </location>
</feature>
<evidence type="ECO:0000256" key="2">
    <source>
        <dbReference type="SAM" id="MobiDB-lite"/>
    </source>
</evidence>
<dbReference type="SUPFAM" id="SSF47986">
    <property type="entry name" value="DEATH domain"/>
    <property type="match status" value="1"/>
</dbReference>
<dbReference type="GO" id="GO:0042981">
    <property type="term" value="P:regulation of apoptotic process"/>
    <property type="evidence" value="ECO:0007669"/>
    <property type="project" value="InterPro"/>
</dbReference>
<dbReference type="KEGG" id="aplc:110986155"/>
<keyword evidence="4" id="KW-1185">Reference proteome</keyword>
<dbReference type="Pfam" id="PF00619">
    <property type="entry name" value="CARD"/>
    <property type="match status" value="1"/>
</dbReference>
<name>A0A8B7ZET4_ACAPL</name>
<dbReference type="Gene3D" id="1.10.533.10">
    <property type="entry name" value="Death Domain, Fas"/>
    <property type="match status" value="1"/>
</dbReference>
<reference evidence="5" key="1">
    <citation type="submission" date="2025-08" db="UniProtKB">
        <authorList>
            <consortium name="RefSeq"/>
        </authorList>
    </citation>
    <scope>IDENTIFICATION</scope>
</reference>
<accession>A0A8B7ZET4</accession>
<dbReference type="AlphaFoldDB" id="A0A8B7ZET4"/>
<dbReference type="OMA" id="CELICTE"/>
<dbReference type="InterPro" id="IPR001315">
    <property type="entry name" value="CARD"/>
</dbReference>
<sequence length="674" mass="77632">MSTAADLEMEEENQRILLEIHREQLCSQINTRRLLDRMRSQRVFTKDECEEILNEMVNPNSSTKAGSFLDHLQRKGQYGYRVFLQVLGEMYPESYESLTGHLPEAPSIDPTSTLRSVGYTLPNKVGDVIGDLTQEAEELHRKLDFCNQARTDQERKIQSLTEALEVATKKAGMYDKLKKAKRRAENKVSVLEDDIRTILGNSLRHKEERDQAMASLRERMKDFHELQRRLQQAEDQAEVRRQIWHKTCMDKQQLKVDREEMLQRMSTMQEELKLAKRNEDVRKSINMSSNDSGRDEHVQATINILEEELQDYKEKSEELADSLLQARNELHWRDTELEKCKSENEELKQKESSVVKMTELFKTQYNVTWQELIRVKQQRNKAIDERDQAQMDAKAHLAELHKQQELIHAQLQNLQGIHLCPQCSIGTTQQVQTYLNTEPLTENCRMDAPMEYTGTISPDLEEDSPSPSPDLAPRPRSRANAIAREAKITDKVIYNENTFPQEFFSYAPGTTANGESTAGYPWLQRHHSDTIGDSRKVHPGSVKMPHLLSLFNDSYEIDDEDSDTDSSDIESGDEQPKKGRLQELTSYVYNRSQSCDNLLYSKPPSDTHGRSSKRQQTSSQGSDGKDLDKSGTENSARQAKKGRLEELSSSLYRRSQSWDNLVYSKPTSDTMQDT</sequence>
<dbReference type="Proteomes" id="UP000694845">
    <property type="component" value="Unplaced"/>
</dbReference>
<feature type="domain" description="CARD" evidence="3">
    <location>
        <begin position="10"/>
        <end position="102"/>
    </location>
</feature>
<dbReference type="PROSITE" id="PS50209">
    <property type="entry name" value="CARD"/>
    <property type="match status" value="1"/>
</dbReference>